<keyword evidence="4" id="KW-1185">Reference proteome</keyword>
<dbReference type="InterPro" id="IPR004000">
    <property type="entry name" value="Actin"/>
</dbReference>
<feature type="region of interest" description="Disordered" evidence="2">
    <location>
        <begin position="427"/>
        <end position="449"/>
    </location>
</feature>
<evidence type="ECO:0000313" key="3">
    <source>
        <dbReference type="EMBL" id="QGN17742.1"/>
    </source>
</evidence>
<dbReference type="EMBL" id="CP015060">
    <property type="protein sequence ID" value="QGN17742.1"/>
    <property type="molecule type" value="Genomic_DNA"/>
</dbReference>
<accession>A0ABX6F157</accession>
<dbReference type="Proteomes" id="UP000422736">
    <property type="component" value="Chromosome 8"/>
</dbReference>
<dbReference type="Pfam" id="PF00022">
    <property type="entry name" value="Actin"/>
    <property type="match status" value="2"/>
</dbReference>
<dbReference type="InterPro" id="IPR043129">
    <property type="entry name" value="ATPase_NBD"/>
</dbReference>
<proteinExistence type="inferred from homology"/>
<evidence type="ECO:0000313" key="4">
    <source>
        <dbReference type="Proteomes" id="UP000422736"/>
    </source>
</evidence>
<gene>
    <name evidence="3" type="primary">ARP5</name>
    <name evidence="3" type="ORF">FIM1_4951</name>
</gene>
<reference evidence="3 4" key="1">
    <citation type="submission" date="2016-03" db="EMBL/GenBank/DDBJ databases">
        <title>How can Kluyveromyces marxianus grow so fast - potential evolutionary course in Saccharomyces Complex revealed by comparative genomics.</title>
        <authorList>
            <person name="Mo W."/>
            <person name="Lu W."/>
            <person name="Yang X."/>
            <person name="Qi J."/>
            <person name="Lv H."/>
        </authorList>
    </citation>
    <scope>NUCLEOTIDE SEQUENCE [LARGE SCALE GENOMIC DNA]</scope>
    <source>
        <strain evidence="3 4">FIM1</strain>
    </source>
</reference>
<dbReference type="CDD" id="cd10211">
    <property type="entry name" value="ASKHA_NBD_Arp5"/>
    <property type="match status" value="1"/>
</dbReference>
<evidence type="ECO:0000256" key="2">
    <source>
        <dbReference type="SAM" id="MobiDB-lite"/>
    </source>
</evidence>
<feature type="compositionally biased region" description="Low complexity" evidence="2">
    <location>
        <begin position="9"/>
        <end position="26"/>
    </location>
</feature>
<dbReference type="PANTHER" id="PTHR11937">
    <property type="entry name" value="ACTIN"/>
    <property type="match status" value="1"/>
</dbReference>
<dbReference type="Gene3D" id="3.30.420.40">
    <property type="match status" value="2"/>
</dbReference>
<evidence type="ECO:0000256" key="1">
    <source>
        <dbReference type="RuleBase" id="RU000487"/>
    </source>
</evidence>
<protein>
    <submittedName>
        <fullName evidence="3">Actin-related protein 5</fullName>
    </submittedName>
</protein>
<feature type="region of interest" description="Disordered" evidence="2">
    <location>
        <begin position="382"/>
        <end position="414"/>
    </location>
</feature>
<dbReference type="SUPFAM" id="SSF53067">
    <property type="entry name" value="Actin-like ATPase domain"/>
    <property type="match status" value="2"/>
</dbReference>
<dbReference type="SMART" id="SM00268">
    <property type="entry name" value="ACTIN"/>
    <property type="match status" value="1"/>
</dbReference>
<sequence length="749" mass="86899">MTNTRDSSLQPLPVYPLEEPPLSNEPEPFDDPSNYDPETPIAIDFGSYEVRAGFGSQEEPSHVFPTKIVRYKERKIQKALTFIGNDCSLDNAVRSHSRSPFDGSLITNWEYVEDMLAYTFHHLGVQGEDRVSNPIILTEKMAALQAQRSNWYQLLFECYGVPQVTFGIDGLFSFYANNPLGKASGLIINSGHEDTSVIPVVQGRGILSEAKRIDWGGNHSIGYLKSLLSLKYPYFPAKLNDYHFQSMYQDHCYFANNYEEEVSSMFKLDVLEKKDVVLEAPFTEVIQPQKTEEELRIQSEKRRETGKRLQEQAKQRRLEKLRQKEEEYQYYINIREELRDQPKRQVLITLQNAGFEDERDFEDYITNLEKVLKRSRILDVDDDEQDDSNSQESKFDLVDVPDEELNDEQKKEKRKQRLLKANLEARQKAKEEKLQMQKAEEEAKERDRQWREQDLQGWIKDKRAKLAKLIKSRKDKLKLKEEMKDRKSQATQRRMKNLASLAEDNIGVGKRSRQATIDNDPMDTFGANDDDWMIYNDISITPEALDESIEEEYRDIVELEKALLEFDPSFTEEDTLDAQYDWRNSILHLFLRGPRPHNSEDVHQQHQLHINIERIRAPEIIFQPSMGGLDQAGVAELAEDLLTKKFGSVPSKLSQTSLDMASNVFISGGNAKIPNLRQRIVNEFTEFLPVGTPLNVNCAKDVSKDAWRGMAKLSRSDYYKDTYVTKKEYEEFGTEYIKEHNLGNVQYVD</sequence>
<name>A0ABX6F157_KLUMA</name>
<comment type="similarity">
    <text evidence="1">Belongs to the actin family.</text>
</comment>
<organism evidence="3 4">
    <name type="scientific">Kluyveromyces marxianus</name>
    <name type="common">Yeast</name>
    <name type="synonym">Candida kefyr</name>
    <dbReference type="NCBI Taxonomy" id="4911"/>
    <lineage>
        <taxon>Eukaryota</taxon>
        <taxon>Fungi</taxon>
        <taxon>Dikarya</taxon>
        <taxon>Ascomycota</taxon>
        <taxon>Saccharomycotina</taxon>
        <taxon>Saccharomycetes</taxon>
        <taxon>Saccharomycetales</taxon>
        <taxon>Saccharomycetaceae</taxon>
        <taxon>Kluyveromyces</taxon>
    </lineage>
</organism>
<feature type="region of interest" description="Disordered" evidence="2">
    <location>
        <begin position="1"/>
        <end position="40"/>
    </location>
</feature>